<dbReference type="RefSeq" id="WP_186976020.1">
    <property type="nucleotide sequence ID" value="NZ_JACOOH010000004.1"/>
</dbReference>
<accession>A0ABR7D120</accession>
<gene>
    <name evidence="7" type="ORF">H8S64_10505</name>
</gene>
<feature type="chain" id="PRO_5046146930" evidence="5">
    <location>
        <begin position="19"/>
        <end position="761"/>
    </location>
</feature>
<dbReference type="SUPFAM" id="SSF52833">
    <property type="entry name" value="Thioredoxin-like"/>
    <property type="match status" value="2"/>
</dbReference>
<dbReference type="Pfam" id="PF13899">
    <property type="entry name" value="Thioredoxin_7"/>
    <property type="match status" value="1"/>
</dbReference>
<keyword evidence="4" id="KW-0676">Redox-active center</keyword>
<dbReference type="EMBL" id="JACOOH010000004">
    <property type="protein sequence ID" value="MBC5621529.1"/>
    <property type="molecule type" value="Genomic_DNA"/>
</dbReference>
<evidence type="ECO:0000256" key="4">
    <source>
        <dbReference type="ARBA" id="ARBA00023284"/>
    </source>
</evidence>
<evidence type="ECO:0000313" key="7">
    <source>
        <dbReference type="EMBL" id="MBC5621529.1"/>
    </source>
</evidence>
<evidence type="ECO:0000313" key="8">
    <source>
        <dbReference type="Proteomes" id="UP000646484"/>
    </source>
</evidence>
<organism evidence="7 8">
    <name type="scientific">Butyricimonas hominis</name>
    <dbReference type="NCBI Taxonomy" id="2763032"/>
    <lineage>
        <taxon>Bacteria</taxon>
        <taxon>Pseudomonadati</taxon>
        <taxon>Bacteroidota</taxon>
        <taxon>Bacteroidia</taxon>
        <taxon>Bacteroidales</taxon>
        <taxon>Odoribacteraceae</taxon>
        <taxon>Butyricimonas</taxon>
    </lineage>
</organism>
<comment type="subcellular location">
    <subcellularLocation>
        <location evidence="1">Cell envelope</location>
    </subcellularLocation>
</comment>
<dbReference type="InterPro" id="IPR025380">
    <property type="entry name" value="DUF4369"/>
</dbReference>
<feature type="domain" description="Thioredoxin" evidence="6">
    <location>
        <begin position="612"/>
        <end position="754"/>
    </location>
</feature>
<dbReference type="Gene3D" id="3.40.30.10">
    <property type="entry name" value="Glutaredoxin"/>
    <property type="match status" value="2"/>
</dbReference>
<evidence type="ECO:0000256" key="5">
    <source>
        <dbReference type="SAM" id="SignalP"/>
    </source>
</evidence>
<dbReference type="InterPro" id="IPR050553">
    <property type="entry name" value="Thioredoxin_ResA/DsbE_sf"/>
</dbReference>
<dbReference type="CDD" id="cd02966">
    <property type="entry name" value="TlpA_like_family"/>
    <property type="match status" value="1"/>
</dbReference>
<dbReference type="PROSITE" id="PS00194">
    <property type="entry name" value="THIOREDOXIN_1"/>
    <property type="match status" value="2"/>
</dbReference>
<dbReference type="PANTHER" id="PTHR42852">
    <property type="entry name" value="THIOL:DISULFIDE INTERCHANGE PROTEIN DSBE"/>
    <property type="match status" value="1"/>
</dbReference>
<keyword evidence="2" id="KW-0201">Cytochrome c-type biogenesis</keyword>
<keyword evidence="5" id="KW-0732">Signal</keyword>
<dbReference type="InterPro" id="IPR013740">
    <property type="entry name" value="Redoxin"/>
</dbReference>
<dbReference type="PANTHER" id="PTHR42852:SF6">
    <property type="entry name" value="THIOL:DISULFIDE INTERCHANGE PROTEIN DSBE"/>
    <property type="match status" value="1"/>
</dbReference>
<protein>
    <submittedName>
        <fullName evidence="7">Thioredoxin fold domain-containing protein</fullName>
    </submittedName>
</protein>
<dbReference type="InterPro" id="IPR013766">
    <property type="entry name" value="Thioredoxin_domain"/>
</dbReference>
<dbReference type="Pfam" id="PF08534">
    <property type="entry name" value="Redoxin"/>
    <property type="match status" value="1"/>
</dbReference>
<proteinExistence type="predicted"/>
<keyword evidence="3" id="KW-1015">Disulfide bond</keyword>
<feature type="domain" description="Thioredoxin" evidence="6">
    <location>
        <begin position="18"/>
        <end position="156"/>
    </location>
</feature>
<sequence length="761" mass="86586">MKYCYLLTIVSIIGMLLADVKDSRAQMTVAQPVQTKAEVETGIRFFEGSWNEALAESKKTGKPIFMDCYTVWCVPCKRLAQEVFTKPEVGEYFNSRFINVKMDMGTAQGKELNKRYKVTGYPTLLFLDEDGNMSHRIVGAPDGKILLREAVRAIEGNGYTSMNKMYAEGNRQPGFIQEYMEVLDVAGEGKKSADICLDYFDTLDKTKLKEREYWDLFIKYVKDVDSDEAKYVYKNRKEFINLYGEKEVGKKLFQLYNGGAYRYWKVEDGIGVFDEKGFEKYVRDLMKKDIDRKGQIISDARMNYAMKAGDWEEYVQLGNERLQAGEDNTFVVYNWGLRVNVGCKDMTVREEVAKWMEQFAMACDRKPDAKESASFKNSFLIIADKLRHPEKNDKNYRPTIVITGKIAALSDKGNIIRVLKKEGFSKQAIDSCEAKSDGTYELKMRVEQPGVYILECQGGQRVEFWAGDEDVQVDFPGFGNAKIKVIRPVYIRVAGGKNNEVLDKLNWEAFRNIQLAGAFARPVYSQAGVADSVKQQLMTRLREVVSHDMSGRLLHWAEEYADREAVVTVLAKLRGEEYTETVQKVLAILEAKYPTSVAVKDFKAARAQQELIKQGGMAPEFSCPTPDGKRNLGPQDFKGKYLVMDFWASWCGPCRGEIPHLKEAYAKYADKGVAFFSVSIDKSDAAWKKALVEENMPWEQVCAPQAGKDVMKQYQFSGIPYILVLDKEGRIVGTNLRGKALMDKLEELVNESKPKTSMMMR</sequence>
<evidence type="ECO:0000256" key="1">
    <source>
        <dbReference type="ARBA" id="ARBA00004196"/>
    </source>
</evidence>
<dbReference type="Pfam" id="PF14289">
    <property type="entry name" value="DUF4369"/>
    <property type="match status" value="1"/>
</dbReference>
<reference evidence="7 8" key="1">
    <citation type="submission" date="2020-08" db="EMBL/GenBank/DDBJ databases">
        <title>Genome public.</title>
        <authorList>
            <person name="Liu C."/>
            <person name="Sun Q."/>
        </authorList>
    </citation>
    <scope>NUCLEOTIDE SEQUENCE [LARGE SCALE GENOMIC DNA]</scope>
    <source>
        <strain evidence="7 8">NSJ-56</strain>
    </source>
</reference>
<dbReference type="Proteomes" id="UP000646484">
    <property type="component" value="Unassembled WGS sequence"/>
</dbReference>
<evidence type="ECO:0000259" key="6">
    <source>
        <dbReference type="PROSITE" id="PS51352"/>
    </source>
</evidence>
<dbReference type="InterPro" id="IPR036249">
    <property type="entry name" value="Thioredoxin-like_sf"/>
</dbReference>
<dbReference type="PROSITE" id="PS51352">
    <property type="entry name" value="THIOREDOXIN_2"/>
    <property type="match status" value="2"/>
</dbReference>
<dbReference type="InterPro" id="IPR017937">
    <property type="entry name" value="Thioredoxin_CS"/>
</dbReference>
<comment type="caution">
    <text evidence="7">The sequence shown here is derived from an EMBL/GenBank/DDBJ whole genome shotgun (WGS) entry which is preliminary data.</text>
</comment>
<evidence type="ECO:0000256" key="2">
    <source>
        <dbReference type="ARBA" id="ARBA00022748"/>
    </source>
</evidence>
<evidence type="ECO:0000256" key="3">
    <source>
        <dbReference type="ARBA" id="ARBA00023157"/>
    </source>
</evidence>
<feature type="signal peptide" evidence="5">
    <location>
        <begin position="1"/>
        <end position="18"/>
    </location>
</feature>
<keyword evidence="8" id="KW-1185">Reference proteome</keyword>
<name>A0ABR7D120_9BACT</name>